<gene>
    <name evidence="1" type="ORF">SAMN05421772_102287</name>
</gene>
<evidence type="ECO:0000313" key="1">
    <source>
        <dbReference type="EMBL" id="SIS65211.1"/>
    </source>
</evidence>
<dbReference type="AlphaFoldDB" id="A0AA46A4M1"/>
<proteinExistence type="predicted"/>
<comment type="caution">
    <text evidence="1">The sequence shown here is derived from an EMBL/GenBank/DDBJ whole genome shotgun (WGS) entry which is preliminary data.</text>
</comment>
<accession>A0AA46A4M1</accession>
<name>A0AA46A4M1_9RHOB</name>
<organism evidence="1 2">
    <name type="scientific">Paracoccus saliphilus</name>
    <dbReference type="NCBI Taxonomy" id="405559"/>
    <lineage>
        <taxon>Bacteria</taxon>
        <taxon>Pseudomonadati</taxon>
        <taxon>Pseudomonadota</taxon>
        <taxon>Alphaproteobacteria</taxon>
        <taxon>Rhodobacterales</taxon>
        <taxon>Paracoccaceae</taxon>
        <taxon>Paracoccus</taxon>
    </lineage>
</organism>
<protein>
    <submittedName>
        <fullName evidence="1">Uncharacterized protein</fullName>
    </submittedName>
</protein>
<reference evidence="1 2" key="1">
    <citation type="submission" date="2017-01" db="EMBL/GenBank/DDBJ databases">
        <authorList>
            <person name="Varghese N."/>
            <person name="Submissions S."/>
        </authorList>
    </citation>
    <scope>NUCLEOTIDE SEQUENCE [LARGE SCALE GENOMIC DNA]</scope>
    <source>
        <strain evidence="1 2">DSM 18447</strain>
    </source>
</reference>
<sequence>MREIGRIDCEDNDHNPYMVVKLREAVSLTPRSGRQPQASGGYEYRLSNGCPATPVGQGDKCFKVIGSGTIIQRKG</sequence>
<dbReference type="Proteomes" id="UP000186216">
    <property type="component" value="Unassembled WGS sequence"/>
</dbReference>
<evidence type="ECO:0000313" key="2">
    <source>
        <dbReference type="Proteomes" id="UP000186216"/>
    </source>
</evidence>
<dbReference type="EMBL" id="FTOU01000002">
    <property type="protein sequence ID" value="SIS65211.1"/>
    <property type="molecule type" value="Genomic_DNA"/>
</dbReference>